<accession>A0A2G8LL28</accession>
<dbReference type="GO" id="GO:0031430">
    <property type="term" value="C:M band"/>
    <property type="evidence" value="ECO:0007669"/>
    <property type="project" value="TreeGrafter"/>
</dbReference>
<organism evidence="3 4">
    <name type="scientific">Stichopus japonicus</name>
    <name type="common">Sea cucumber</name>
    <dbReference type="NCBI Taxonomy" id="307972"/>
    <lineage>
        <taxon>Eukaryota</taxon>
        <taxon>Metazoa</taxon>
        <taxon>Echinodermata</taxon>
        <taxon>Eleutherozoa</taxon>
        <taxon>Echinozoa</taxon>
        <taxon>Holothuroidea</taxon>
        <taxon>Aspidochirotacea</taxon>
        <taxon>Aspidochirotida</taxon>
        <taxon>Stichopodidae</taxon>
        <taxon>Apostichopus</taxon>
    </lineage>
</organism>
<gene>
    <name evidence="3" type="ORF">BSL78_02136</name>
</gene>
<dbReference type="PANTHER" id="PTHR14340:SF13">
    <property type="entry name" value="TITIN"/>
    <property type="match status" value="1"/>
</dbReference>
<evidence type="ECO:0000256" key="1">
    <source>
        <dbReference type="ARBA" id="ARBA00023319"/>
    </source>
</evidence>
<dbReference type="InterPro" id="IPR013783">
    <property type="entry name" value="Ig-like_fold"/>
</dbReference>
<protein>
    <submittedName>
        <fullName evidence="3">Putative titin-like</fullName>
    </submittedName>
</protein>
<dbReference type="Gene3D" id="2.60.40.10">
    <property type="entry name" value="Immunoglobulins"/>
    <property type="match status" value="1"/>
</dbReference>
<sequence length="84" mass="9632">MAAVHYKLHLEKRDMERLSWTPVSSTIHGLRYTVTNLRENTRYGFRVRAENQYGESTPIEMVEPVVVKSPFSVPDAPSSPEVLE</sequence>
<dbReference type="SUPFAM" id="SSF49265">
    <property type="entry name" value="Fibronectin type III"/>
    <property type="match status" value="1"/>
</dbReference>
<dbReference type="Pfam" id="PF00041">
    <property type="entry name" value="fn3"/>
    <property type="match status" value="1"/>
</dbReference>
<dbReference type="AlphaFoldDB" id="A0A2G8LL28"/>
<dbReference type="GO" id="GO:0045214">
    <property type="term" value="P:sarcomere organization"/>
    <property type="evidence" value="ECO:0007669"/>
    <property type="project" value="TreeGrafter"/>
</dbReference>
<dbReference type="OrthoDB" id="5969272at2759"/>
<dbReference type="GO" id="GO:0008307">
    <property type="term" value="F:structural constituent of muscle"/>
    <property type="evidence" value="ECO:0007669"/>
    <property type="project" value="TreeGrafter"/>
</dbReference>
<proteinExistence type="predicted"/>
<dbReference type="STRING" id="307972.A0A2G8LL28"/>
<keyword evidence="1" id="KW-0393">Immunoglobulin domain</keyword>
<comment type="caution">
    <text evidence="3">The sequence shown here is derived from an EMBL/GenBank/DDBJ whole genome shotgun (WGS) entry which is preliminary data.</text>
</comment>
<evidence type="ECO:0000259" key="2">
    <source>
        <dbReference type="PROSITE" id="PS50853"/>
    </source>
</evidence>
<dbReference type="Proteomes" id="UP000230750">
    <property type="component" value="Unassembled WGS sequence"/>
</dbReference>
<dbReference type="CDD" id="cd00063">
    <property type="entry name" value="FN3"/>
    <property type="match status" value="1"/>
</dbReference>
<reference evidence="3 4" key="1">
    <citation type="journal article" date="2017" name="PLoS Biol.">
        <title>The sea cucumber genome provides insights into morphological evolution and visceral regeneration.</title>
        <authorList>
            <person name="Zhang X."/>
            <person name="Sun L."/>
            <person name="Yuan J."/>
            <person name="Sun Y."/>
            <person name="Gao Y."/>
            <person name="Zhang L."/>
            <person name="Li S."/>
            <person name="Dai H."/>
            <person name="Hamel J.F."/>
            <person name="Liu C."/>
            <person name="Yu Y."/>
            <person name="Liu S."/>
            <person name="Lin W."/>
            <person name="Guo K."/>
            <person name="Jin S."/>
            <person name="Xu P."/>
            <person name="Storey K.B."/>
            <person name="Huan P."/>
            <person name="Zhang T."/>
            <person name="Zhou Y."/>
            <person name="Zhang J."/>
            <person name="Lin C."/>
            <person name="Li X."/>
            <person name="Xing L."/>
            <person name="Huo D."/>
            <person name="Sun M."/>
            <person name="Wang L."/>
            <person name="Mercier A."/>
            <person name="Li F."/>
            <person name="Yang H."/>
            <person name="Xiang J."/>
        </authorList>
    </citation>
    <scope>NUCLEOTIDE SEQUENCE [LARGE SCALE GENOMIC DNA]</scope>
    <source>
        <strain evidence="3">Shaxun</strain>
        <tissue evidence="3">Muscle</tissue>
    </source>
</reference>
<evidence type="ECO:0000313" key="3">
    <source>
        <dbReference type="EMBL" id="PIK60961.1"/>
    </source>
</evidence>
<name>A0A2G8LL28_STIJA</name>
<dbReference type="GO" id="GO:0048738">
    <property type="term" value="P:cardiac muscle tissue development"/>
    <property type="evidence" value="ECO:0007669"/>
    <property type="project" value="TreeGrafter"/>
</dbReference>
<dbReference type="EMBL" id="MRZV01000044">
    <property type="protein sequence ID" value="PIK60961.1"/>
    <property type="molecule type" value="Genomic_DNA"/>
</dbReference>
<dbReference type="InterPro" id="IPR036116">
    <property type="entry name" value="FN3_sf"/>
</dbReference>
<keyword evidence="4" id="KW-1185">Reference proteome</keyword>
<dbReference type="InterPro" id="IPR003961">
    <property type="entry name" value="FN3_dom"/>
</dbReference>
<dbReference type="PANTHER" id="PTHR14340">
    <property type="entry name" value="MICROFIBRIL-ASSOCIATED GLYCOPROTEIN 3"/>
    <property type="match status" value="1"/>
</dbReference>
<evidence type="ECO:0000313" key="4">
    <source>
        <dbReference type="Proteomes" id="UP000230750"/>
    </source>
</evidence>
<dbReference type="PROSITE" id="PS50853">
    <property type="entry name" value="FN3"/>
    <property type="match status" value="1"/>
</dbReference>
<feature type="domain" description="Fibronectin type-III" evidence="2">
    <location>
        <begin position="1"/>
        <end position="70"/>
    </location>
</feature>